<keyword evidence="2" id="KW-1185">Reference proteome</keyword>
<dbReference type="Proteomes" id="UP000192368">
    <property type="component" value="Unassembled WGS sequence"/>
</dbReference>
<evidence type="ECO:0000313" key="2">
    <source>
        <dbReference type="Proteomes" id="UP000192368"/>
    </source>
</evidence>
<protein>
    <submittedName>
        <fullName evidence="1">Uncharacterized protein</fullName>
    </submittedName>
</protein>
<proteinExistence type="predicted"/>
<organism evidence="1 2">
    <name type="scientific">Peptoniphilus asaccharolyticus DSM 20463</name>
    <dbReference type="NCBI Taxonomy" id="573058"/>
    <lineage>
        <taxon>Bacteria</taxon>
        <taxon>Bacillati</taxon>
        <taxon>Bacillota</taxon>
        <taxon>Tissierellia</taxon>
        <taxon>Tissierellales</taxon>
        <taxon>Peptoniphilaceae</taxon>
        <taxon>Peptoniphilus</taxon>
    </lineage>
</organism>
<dbReference type="EMBL" id="FWWR01000007">
    <property type="protein sequence ID" value="SMB78380.1"/>
    <property type="molecule type" value="Genomic_DNA"/>
</dbReference>
<dbReference type="RefSeq" id="WP_084229745.1">
    <property type="nucleotide sequence ID" value="NZ_FWWR01000007.1"/>
</dbReference>
<reference evidence="2" key="1">
    <citation type="submission" date="2017-04" db="EMBL/GenBank/DDBJ databases">
        <authorList>
            <person name="Varghese N."/>
            <person name="Submissions S."/>
        </authorList>
    </citation>
    <scope>NUCLEOTIDE SEQUENCE [LARGE SCALE GENOMIC DNA]</scope>
    <source>
        <strain evidence="2">DSM 20463</strain>
    </source>
</reference>
<gene>
    <name evidence="1" type="ORF">SAMN00017477_0044</name>
</gene>
<dbReference type="AlphaFoldDB" id="A0A1W1UBG7"/>
<dbReference type="STRING" id="573058.SAMN00017477_0044"/>
<accession>A0A1W1UBG7</accession>
<sequence>MKLKNVELGFIFLFMFVLSLVIPKIASAEEYKPKNMNEAKSQIENAVDGDVIDLVNLYNENEFKQDGNDFSSLGTISVKNNITIMSSDPKKAKYGIYEAEGARAVYVSNISLEIAEGKTLTMKGHLYLKGPEDKALISGDGNLYLTDRMNLSGQNGHPAIYLPKGSVMIENLMSYTGEDDTGVRLKYYSKITGGDSIAHGADAIFAKTVEVNQTNLQFENGTLYTVDRGLFIRGGNGLSDTAQGGRGINADNITIDLSGKKIPAPYRLSQVAQAVMAMVL</sequence>
<name>A0A1W1UBG7_PEPAS</name>
<evidence type="ECO:0000313" key="1">
    <source>
        <dbReference type="EMBL" id="SMB78380.1"/>
    </source>
</evidence>